<dbReference type="EMBL" id="FOXC01000024">
    <property type="protein sequence ID" value="SFP49685.1"/>
    <property type="molecule type" value="Genomic_DNA"/>
</dbReference>
<dbReference type="PANTHER" id="PTHR34351">
    <property type="entry name" value="SLR1927 PROTEIN-RELATED"/>
    <property type="match status" value="1"/>
</dbReference>
<accession>A0A1I5QTW0</accession>
<dbReference type="InterPro" id="IPR002881">
    <property type="entry name" value="DUF58"/>
</dbReference>
<protein>
    <submittedName>
        <fullName evidence="3">Uncharacterized conserved protein, DUF58 family, contains vWF domain</fullName>
    </submittedName>
</protein>
<feature type="transmembrane region" description="Helical" evidence="1">
    <location>
        <begin position="30"/>
        <end position="52"/>
    </location>
</feature>
<organism evidence="3 4">
    <name type="scientific">Halolactibacillus halophilus</name>
    <dbReference type="NCBI Taxonomy" id="306540"/>
    <lineage>
        <taxon>Bacteria</taxon>
        <taxon>Bacillati</taxon>
        <taxon>Bacillota</taxon>
        <taxon>Bacilli</taxon>
        <taxon>Bacillales</taxon>
        <taxon>Bacillaceae</taxon>
        <taxon>Halolactibacillus</taxon>
    </lineage>
</organism>
<dbReference type="Pfam" id="PF01882">
    <property type="entry name" value="DUF58"/>
    <property type="match status" value="1"/>
</dbReference>
<proteinExistence type="predicted"/>
<feature type="transmembrane region" description="Helical" evidence="1">
    <location>
        <begin position="7"/>
        <end position="24"/>
    </location>
</feature>
<dbReference type="STRING" id="306540.SAMN05421839_12436"/>
<dbReference type="AlphaFoldDB" id="A0A1I5QTW0"/>
<dbReference type="Proteomes" id="UP000242243">
    <property type="component" value="Unassembled WGS sequence"/>
</dbReference>
<evidence type="ECO:0000313" key="4">
    <source>
        <dbReference type="Proteomes" id="UP000242243"/>
    </source>
</evidence>
<evidence type="ECO:0000256" key="1">
    <source>
        <dbReference type="SAM" id="Phobius"/>
    </source>
</evidence>
<dbReference type="PANTHER" id="PTHR34351:SF2">
    <property type="entry name" value="DUF58 DOMAIN-CONTAINING PROTEIN"/>
    <property type="match status" value="1"/>
</dbReference>
<evidence type="ECO:0000313" key="3">
    <source>
        <dbReference type="EMBL" id="SFP49685.1"/>
    </source>
</evidence>
<keyword evidence="1" id="KW-1133">Transmembrane helix</keyword>
<keyword evidence="1" id="KW-0812">Transmembrane</keyword>
<gene>
    <name evidence="3" type="ORF">SAMN05421839_12436</name>
</gene>
<feature type="domain" description="DUF58" evidence="2">
    <location>
        <begin position="215"/>
        <end position="258"/>
    </location>
</feature>
<keyword evidence="1" id="KW-0472">Membrane</keyword>
<dbReference type="OrthoDB" id="140416at2"/>
<dbReference type="RefSeq" id="WP_089832568.1">
    <property type="nucleotide sequence ID" value="NZ_BJWI01000019.1"/>
</dbReference>
<sequence>MRRRCYLFKTIQLLLMGFLFYSYAMFQGGVVSYTLFYAVCGLLGYLFVMMLYPIHQIKATLTVDDTEIEAGEGTVVTVKLKRPLPMPFMFVTVGLSLPDTMRSTFTNINAFLDPVWPSRTLNTARTVLVSFKRETVLTYTLNHLPRGKHVLEGVDVTIEDIFLFTKKATQIKVNQAIYSYPILIPTDKKNLTWTFQAVTKKLHPYHKLREDMAGVREYVSGDKMSQIDWKKSSKQATLFTKQFDPKPEEKMMFFLDTHNVTHENEWAVTVLYSLMRLFDTHKRAYYVNLSPFHEQSLDPSLSHKQKQQKLARLDVSHYDLTAVMFNKGITPIVISSRKADALPEAFMYQLKKQNGLLILTSTTDRPKVSVTTTHLTPSMVLGGELHES</sequence>
<evidence type="ECO:0000259" key="2">
    <source>
        <dbReference type="Pfam" id="PF01882"/>
    </source>
</evidence>
<reference evidence="3 4" key="1">
    <citation type="submission" date="2016-10" db="EMBL/GenBank/DDBJ databases">
        <authorList>
            <person name="de Groot N.N."/>
        </authorList>
    </citation>
    <scope>NUCLEOTIDE SEQUENCE [LARGE SCALE GENOMIC DNA]</scope>
    <source>
        <strain evidence="3 4">DSM 17073</strain>
    </source>
</reference>
<name>A0A1I5QTW0_9BACI</name>